<reference evidence="2 4" key="3">
    <citation type="submission" date="2023-03" db="EMBL/GenBank/DDBJ databases">
        <title>Agriculturally important microbes genome sequencing.</title>
        <authorList>
            <person name="Dunlap C."/>
        </authorList>
    </citation>
    <scope>NUCLEOTIDE SEQUENCE [LARGE SCALE GENOMIC DNA]</scope>
    <source>
        <strain evidence="2 4">CBP-3203</strain>
    </source>
</reference>
<dbReference type="EMBL" id="LECW02000013">
    <property type="protein sequence ID" value="KRT94115.1"/>
    <property type="molecule type" value="Genomic_DNA"/>
</dbReference>
<reference evidence="1" key="2">
    <citation type="submission" date="2015-10" db="EMBL/GenBank/DDBJ databases">
        <authorList>
            <person name="Gilbert D.G."/>
        </authorList>
    </citation>
    <scope>NUCLEOTIDE SEQUENCE</scope>
    <source>
        <strain evidence="1">GO-13</strain>
    </source>
</reference>
<keyword evidence="4" id="KW-1185">Reference proteome</keyword>
<comment type="caution">
    <text evidence="1">The sequence shown here is derived from an EMBL/GenBank/DDBJ whole genome shotgun (WGS) entry which is preliminary data.</text>
</comment>
<dbReference type="OrthoDB" id="2380109at2"/>
<dbReference type="RefSeq" id="WP_048407047.1">
    <property type="nucleotide sequence ID" value="NZ_CP023481.1"/>
</dbReference>
<name>A0A0J6ECX6_9BACI</name>
<sequence length="325" mass="38528">MRNKGWKELELFYSVETSQYFLEKVYKNHDMDDPKRNSYKNGERFIFFLKHAEAFYKQAKLASIEIKPILLFYGMAQLLKACILTSDPSYPSHTSVLAHGVTTRKRKKQNYRFYEDEVKIQRNGLCMHVIQSLFQLKGLEDERFSMKQLLANIPEINNVLSFQRRENPMVKVSVQDGSIRLPQHTADAYNMSAKRFIEHVEYHLNWNFTGEDNGSFVFSSDQKEAHPCTSTSLLFELENETYFFPAARDRFLKLPEILVHYLIAYNLSMIARYETEWWYDLLLQCSSDDYVIIQQFLHITEIKFPYYIAKLLLGKKEYNKKGQLY</sequence>
<dbReference type="InterPro" id="IPR026988">
    <property type="entry name" value="YaaC-like"/>
</dbReference>
<dbReference type="Proteomes" id="UP001341297">
    <property type="component" value="Unassembled WGS sequence"/>
</dbReference>
<dbReference type="Pfam" id="PF14175">
    <property type="entry name" value="YaaC"/>
    <property type="match status" value="1"/>
</dbReference>
<dbReference type="PATRIC" id="fig|1664069.3.peg.5490"/>
<evidence type="ECO:0000313" key="4">
    <source>
        <dbReference type="Proteomes" id="UP001341297"/>
    </source>
</evidence>
<dbReference type="STRING" id="1664069.BGLY_0007"/>
<gene>
    <name evidence="1" type="ORF">AB447_215270</name>
    <name evidence="2" type="ORF">P8828_24915</name>
</gene>
<evidence type="ECO:0000313" key="2">
    <source>
        <dbReference type="EMBL" id="MEC0487991.1"/>
    </source>
</evidence>
<dbReference type="EMBL" id="JARRTL010000059">
    <property type="protein sequence ID" value="MEC0487991.1"/>
    <property type="molecule type" value="Genomic_DNA"/>
</dbReference>
<reference evidence="1 3" key="1">
    <citation type="journal article" date="2015" name="Int. J. Syst. Evol. Microbiol.">
        <title>Bacillus glycinifermentans sp. nov., isolated from fermented soybean paste.</title>
        <authorList>
            <person name="Kim S.J."/>
            <person name="Dunlap C.A."/>
            <person name="Kwon S.W."/>
            <person name="Rooney A.P."/>
        </authorList>
    </citation>
    <scope>NUCLEOTIDE SEQUENCE [LARGE SCALE GENOMIC DNA]</scope>
    <source>
        <strain evidence="1 3">GO-13</strain>
    </source>
</reference>
<dbReference type="Proteomes" id="UP000036168">
    <property type="component" value="Unassembled WGS sequence"/>
</dbReference>
<accession>A0A0J6ECX6</accession>
<proteinExistence type="predicted"/>
<evidence type="ECO:0000313" key="1">
    <source>
        <dbReference type="EMBL" id="KRT94115.1"/>
    </source>
</evidence>
<dbReference type="AlphaFoldDB" id="A0A0J6ECX6"/>
<organism evidence="1 3">
    <name type="scientific">Bacillus glycinifermentans</name>
    <dbReference type="NCBI Taxonomy" id="1664069"/>
    <lineage>
        <taxon>Bacteria</taxon>
        <taxon>Bacillati</taxon>
        <taxon>Bacillota</taxon>
        <taxon>Bacilli</taxon>
        <taxon>Bacillales</taxon>
        <taxon>Bacillaceae</taxon>
        <taxon>Bacillus</taxon>
    </lineage>
</organism>
<protein>
    <submittedName>
        <fullName evidence="2">YaaC family protein</fullName>
    </submittedName>
</protein>
<evidence type="ECO:0000313" key="3">
    <source>
        <dbReference type="Proteomes" id="UP000036168"/>
    </source>
</evidence>